<evidence type="ECO:0000256" key="2">
    <source>
        <dbReference type="ARBA" id="ARBA00009657"/>
    </source>
</evidence>
<dbReference type="PROSITE" id="PS51465">
    <property type="entry name" value="KAZAL_2"/>
    <property type="match status" value="1"/>
</dbReference>
<keyword evidence="3" id="KW-1003">Cell membrane</keyword>
<dbReference type="OrthoDB" id="5062115at2759"/>
<dbReference type="InterPro" id="IPR002350">
    <property type="entry name" value="Kazal_dom"/>
</dbReference>
<feature type="transmembrane region" description="Helical" evidence="8">
    <location>
        <begin position="74"/>
        <end position="94"/>
    </location>
</feature>
<dbReference type="AlphaFoldDB" id="A0A8S3Z8E9"/>
<dbReference type="Pfam" id="PF03137">
    <property type="entry name" value="OATP"/>
    <property type="match status" value="1"/>
</dbReference>
<dbReference type="SUPFAM" id="SSF103473">
    <property type="entry name" value="MFS general substrate transporter"/>
    <property type="match status" value="1"/>
</dbReference>
<evidence type="ECO:0000313" key="11">
    <source>
        <dbReference type="Proteomes" id="UP000678393"/>
    </source>
</evidence>
<keyword evidence="8" id="KW-0406">Ion transport</keyword>
<dbReference type="SUPFAM" id="SSF100895">
    <property type="entry name" value="Kazal-type serine protease inhibitors"/>
    <property type="match status" value="1"/>
</dbReference>
<evidence type="ECO:0000256" key="7">
    <source>
        <dbReference type="ARBA" id="ARBA00023157"/>
    </source>
</evidence>
<feature type="transmembrane region" description="Helical" evidence="8">
    <location>
        <begin position="403"/>
        <end position="425"/>
    </location>
</feature>
<comment type="similarity">
    <text evidence="2 8">Belongs to the organo anion transporter (TC 2.A.60) family.</text>
</comment>
<dbReference type="InterPro" id="IPR004156">
    <property type="entry name" value="OATP"/>
</dbReference>
<name>A0A8S3Z8E9_9EUPU</name>
<dbReference type="Proteomes" id="UP000678393">
    <property type="component" value="Unassembled WGS sequence"/>
</dbReference>
<evidence type="ECO:0000256" key="1">
    <source>
        <dbReference type="ARBA" id="ARBA00004651"/>
    </source>
</evidence>
<organism evidence="10 11">
    <name type="scientific">Candidula unifasciata</name>
    <dbReference type="NCBI Taxonomy" id="100452"/>
    <lineage>
        <taxon>Eukaryota</taxon>
        <taxon>Metazoa</taxon>
        <taxon>Spiralia</taxon>
        <taxon>Lophotrochozoa</taxon>
        <taxon>Mollusca</taxon>
        <taxon>Gastropoda</taxon>
        <taxon>Heterobranchia</taxon>
        <taxon>Euthyneura</taxon>
        <taxon>Panpulmonata</taxon>
        <taxon>Eupulmonata</taxon>
        <taxon>Stylommatophora</taxon>
        <taxon>Helicina</taxon>
        <taxon>Helicoidea</taxon>
        <taxon>Geomitridae</taxon>
        <taxon>Candidula</taxon>
    </lineage>
</organism>
<comment type="caution">
    <text evidence="8">Lacks conserved residue(s) required for the propagation of feature annotation.</text>
</comment>
<feature type="transmembrane region" description="Helical" evidence="8">
    <location>
        <begin position="114"/>
        <end position="137"/>
    </location>
</feature>
<proteinExistence type="inferred from homology"/>
<feature type="transmembrane region" description="Helical" evidence="8">
    <location>
        <begin position="30"/>
        <end position="53"/>
    </location>
</feature>
<keyword evidence="6 8" id="KW-0472">Membrane</keyword>
<dbReference type="GO" id="GO:0015347">
    <property type="term" value="F:sodium-independent organic anion transmembrane transporter activity"/>
    <property type="evidence" value="ECO:0007669"/>
    <property type="project" value="TreeGrafter"/>
</dbReference>
<reference evidence="10" key="1">
    <citation type="submission" date="2021-04" db="EMBL/GenBank/DDBJ databases">
        <authorList>
            <consortium name="Molecular Ecology Group"/>
        </authorList>
    </citation>
    <scope>NUCLEOTIDE SEQUENCE</scope>
</reference>
<evidence type="ECO:0000256" key="4">
    <source>
        <dbReference type="ARBA" id="ARBA00022692"/>
    </source>
</evidence>
<dbReference type="PANTHER" id="PTHR11388">
    <property type="entry name" value="ORGANIC ANION TRANSPORTER"/>
    <property type="match status" value="1"/>
</dbReference>
<feature type="domain" description="Kazal-like" evidence="9">
    <location>
        <begin position="246"/>
        <end position="297"/>
    </location>
</feature>
<feature type="transmembrane region" description="Helical" evidence="8">
    <location>
        <begin position="144"/>
        <end position="163"/>
    </location>
</feature>
<keyword evidence="5 8" id="KW-1133">Transmembrane helix</keyword>
<dbReference type="CDD" id="cd17336">
    <property type="entry name" value="MFS_SLCO_OATP"/>
    <property type="match status" value="1"/>
</dbReference>
<dbReference type="Gene3D" id="1.20.1250.20">
    <property type="entry name" value="MFS general substrate transporter like domains"/>
    <property type="match status" value="1"/>
</dbReference>
<sequence length="457" mass="50665">MALQGFGKAPRFSFSVVYVDDNTAKVNTGFYAGTILSSSVLGPAVAFLLGGVFSRMYVTLEATQLTPRHPNWIGAWWLGYIVFGVASLVVAVPLFCFPRKLPRKNVKDTHNLQIPAPLLHLLQVMVPVFLEFLASLYRLLVNPLYVFLLISAVSIIFTAAGNMSFFSKYLERMFHLPVHVANYTTSGVVLCTSCFGTFIGGFLSSRMKMTAKTCLKFLLVMTALCFAFQIMVFIFHCEQPTVHNRPGEENVCNRGCNCRDNSYFPICGDDGRTYYSPCHAGCLQAEHGIYQNCSCVAGGRASGGTCYYSCSHLYGYVVAAGMRNLFMFLGVMPKFVVFIRCVPERDRSMALAVLPLIAAIFGWMLAPIVFGNAIDQACLIWDINCLTRGRCLLYDNNQFRVTFNGYGALGAAGSLVFVVIAYLYARWSRCLEEGVQTVIAHEVEEIKFVVKDSTVNI</sequence>
<dbReference type="InterPro" id="IPR036058">
    <property type="entry name" value="Kazal_dom_sf"/>
</dbReference>
<evidence type="ECO:0000256" key="3">
    <source>
        <dbReference type="ARBA" id="ARBA00022475"/>
    </source>
</evidence>
<dbReference type="GO" id="GO:0006811">
    <property type="term" value="P:monoatomic ion transport"/>
    <property type="evidence" value="ECO:0007669"/>
    <property type="project" value="UniProtKB-KW"/>
</dbReference>
<feature type="transmembrane region" description="Helical" evidence="8">
    <location>
        <begin position="183"/>
        <end position="203"/>
    </location>
</feature>
<comment type="subcellular location">
    <subcellularLocation>
        <location evidence="1 8">Cell membrane</location>
        <topology evidence="1 8">Multi-pass membrane protein</topology>
    </subcellularLocation>
</comment>
<evidence type="ECO:0000256" key="6">
    <source>
        <dbReference type="ARBA" id="ARBA00023136"/>
    </source>
</evidence>
<dbReference type="GO" id="GO:0016323">
    <property type="term" value="C:basolateral plasma membrane"/>
    <property type="evidence" value="ECO:0007669"/>
    <property type="project" value="TreeGrafter"/>
</dbReference>
<keyword evidence="8" id="KW-0813">Transport</keyword>
<keyword evidence="4 8" id="KW-0812">Transmembrane</keyword>
<dbReference type="Pfam" id="PF07648">
    <property type="entry name" value="Kazal_2"/>
    <property type="match status" value="1"/>
</dbReference>
<feature type="transmembrane region" description="Helical" evidence="8">
    <location>
        <begin position="349"/>
        <end position="370"/>
    </location>
</feature>
<dbReference type="NCBIfam" id="TIGR00805">
    <property type="entry name" value="oat"/>
    <property type="match status" value="1"/>
</dbReference>
<protein>
    <recommendedName>
        <fullName evidence="8">Solute carrier organic anion transporter family member</fullName>
    </recommendedName>
</protein>
<accession>A0A8S3Z8E9</accession>
<dbReference type="InterPro" id="IPR036259">
    <property type="entry name" value="MFS_trans_sf"/>
</dbReference>
<feature type="transmembrane region" description="Helical" evidence="8">
    <location>
        <begin position="313"/>
        <end position="337"/>
    </location>
</feature>
<evidence type="ECO:0000313" key="10">
    <source>
        <dbReference type="EMBL" id="CAG5123256.1"/>
    </source>
</evidence>
<evidence type="ECO:0000256" key="5">
    <source>
        <dbReference type="ARBA" id="ARBA00022989"/>
    </source>
</evidence>
<dbReference type="PANTHER" id="PTHR11388:SF157">
    <property type="entry name" value="SOLUTE CARRIER ORGANIC ANION TRANSPORTER FAMILY MEMBER 2A1-LIKE"/>
    <property type="match status" value="1"/>
</dbReference>
<keyword evidence="7" id="KW-1015">Disulfide bond</keyword>
<evidence type="ECO:0000259" key="9">
    <source>
        <dbReference type="PROSITE" id="PS51465"/>
    </source>
</evidence>
<evidence type="ECO:0000256" key="8">
    <source>
        <dbReference type="RuleBase" id="RU362056"/>
    </source>
</evidence>
<gene>
    <name evidence="10" type="ORF">CUNI_LOCUS8814</name>
</gene>
<feature type="transmembrane region" description="Helical" evidence="8">
    <location>
        <begin position="215"/>
        <end position="235"/>
    </location>
</feature>
<comment type="caution">
    <text evidence="10">The sequence shown here is derived from an EMBL/GenBank/DDBJ whole genome shotgun (WGS) entry which is preliminary data.</text>
</comment>
<keyword evidence="11" id="KW-1185">Reference proteome</keyword>
<dbReference type="EMBL" id="CAJHNH020001484">
    <property type="protein sequence ID" value="CAG5123256.1"/>
    <property type="molecule type" value="Genomic_DNA"/>
</dbReference>
<dbReference type="GO" id="GO:0043252">
    <property type="term" value="P:sodium-independent organic anion transport"/>
    <property type="evidence" value="ECO:0007669"/>
    <property type="project" value="TreeGrafter"/>
</dbReference>